<evidence type="ECO:0000256" key="1">
    <source>
        <dbReference type="ARBA" id="ARBA00022737"/>
    </source>
</evidence>
<reference evidence="3 4" key="1">
    <citation type="journal article" date="2016" name="Mol. Biol. Evol.">
        <title>Comparative Genomics of Early-Diverging Mushroom-Forming Fungi Provides Insights into the Origins of Lignocellulose Decay Capabilities.</title>
        <authorList>
            <person name="Nagy L.G."/>
            <person name="Riley R."/>
            <person name="Tritt A."/>
            <person name="Adam C."/>
            <person name="Daum C."/>
            <person name="Floudas D."/>
            <person name="Sun H."/>
            <person name="Yadav J.S."/>
            <person name="Pangilinan J."/>
            <person name="Larsson K.H."/>
            <person name="Matsuura K."/>
            <person name="Barry K."/>
            <person name="Labutti K."/>
            <person name="Kuo R."/>
            <person name="Ohm R.A."/>
            <person name="Bhattacharya S.S."/>
            <person name="Shirouzu T."/>
            <person name="Yoshinaga Y."/>
            <person name="Martin F.M."/>
            <person name="Grigoriev I.V."/>
            <person name="Hibbett D.S."/>
        </authorList>
    </citation>
    <scope>NUCLEOTIDE SEQUENCE [LARGE SCALE GENOMIC DNA]</scope>
    <source>
        <strain evidence="3 4">HHB12733</strain>
    </source>
</reference>
<dbReference type="InterPro" id="IPR011990">
    <property type="entry name" value="TPR-like_helical_dom_sf"/>
</dbReference>
<sequence>MPGERWKDKLGQSAKFQAVTDAVVRLVGVQDVLKELDDTHNEWYRFTQHASQALEAVLDLPAGALQSDRVDRSIEDLQKFIPQIEGLCETFENTSNRKRLVDSEQYTGQLSSLRAELDDKVKLLQLGMDVEQRNFLQNRLDALDVRPFELALDSIRNDIENIPLPSESLPAILDTLPYASGASWNSLNRCMPGTRTALLNDVTHWMSTVDTAESAQIYWIVGVAGSGKTALANSISSIAADNGWLVSSFFFNRMSDERNRPDKFVTTVARDLAGRDKRIAEAISAKLGFDVSLRSTADLVRQFRELVLGPCTTWDRSRPAVVVVDALDEGCDDGILQVLMSEVVNLPGIFRFVVTSRPIAELAVAFDDAAHVKRTTLTTADVEGLHDVETYMRQRLATISRRRRLRQPWPEPALVDNLVLRAEGLFQWAFTVTEYLAKCLNPDRQLRLILSLQGASTISSRMDQLYATVLEATRAAEDDDFVDAYQSFVGSILAAKEPLTLAAMRLLHGETNVDPYDLLDQLRSLFVGIDTDHEAVRILHLSLREFLTQRAVEPFRISPAESSKNMAYLCVRLINERLKVETSSVPKLESYSHSGNVITPVSASSLSDGVYYAVSFWTRHLLDIKEPLPELLGSVLILMETQLQDWVSLTISLGSYGGFADLIKWLHIRGPKGLEAVLQLANKDWDSYLCFISELLRRNGRLEEACAAAEDSLAITFGLSWDCPEDIFSPSHDFKIPTSVRSRERGAFIARVAIEHIRTAPETHSLDHISTATMCLDQLLVCLTAMGQLEEVYQASEEVIKLRRFLATSNPQLYSAELAWSLGNFSESLARRGTSRRALDAMEEAVSIYRPLAHDQNGRYRENLAWSLGTLSKRLGELPIEQRQLEKALNAIEEAVLLYRGLATTNPVVYGPNLAWALGTLSNRLADVQRFSEGLEASEESVKLCHELLRRRPAEGMNPDLALQLRNLASRLWETGRLTDALGAIEQAITLYRQLCIRLPLRYSPELMRALYLKATCLMGLDHPKEALPILEEALSLLEPLVTQRPGLYKDSIRQYLGQLCSIYRDLGCSEEAEKAKRRAQNVPFP</sequence>
<dbReference type="OrthoDB" id="3038309at2759"/>
<protein>
    <submittedName>
        <fullName evidence="3">TPR-like protein</fullName>
    </submittedName>
</protein>
<dbReference type="Pfam" id="PF24883">
    <property type="entry name" value="NPHP3_N"/>
    <property type="match status" value="1"/>
</dbReference>
<dbReference type="PANTHER" id="PTHR10039">
    <property type="entry name" value="AMELOGENIN"/>
    <property type="match status" value="1"/>
</dbReference>
<gene>
    <name evidence="3" type="ORF">CALCODRAFT_254271</name>
</gene>
<dbReference type="InParanoid" id="A0A165GM73"/>
<dbReference type="InterPro" id="IPR027417">
    <property type="entry name" value="P-loop_NTPase"/>
</dbReference>
<dbReference type="SUPFAM" id="SSF48452">
    <property type="entry name" value="TPR-like"/>
    <property type="match status" value="2"/>
</dbReference>
<dbReference type="Pfam" id="PF13374">
    <property type="entry name" value="TPR_10"/>
    <property type="match status" value="1"/>
</dbReference>
<dbReference type="Proteomes" id="UP000076842">
    <property type="component" value="Unassembled WGS sequence"/>
</dbReference>
<dbReference type="InterPro" id="IPR056884">
    <property type="entry name" value="NPHP3-like_N"/>
</dbReference>
<evidence type="ECO:0000259" key="2">
    <source>
        <dbReference type="Pfam" id="PF24883"/>
    </source>
</evidence>
<dbReference type="PANTHER" id="PTHR10039:SF17">
    <property type="entry name" value="FUNGAL STAND N-TERMINAL GOODBYE DOMAIN-CONTAINING PROTEIN-RELATED"/>
    <property type="match status" value="1"/>
</dbReference>
<name>A0A165GM73_9BASI</name>
<keyword evidence="4" id="KW-1185">Reference proteome</keyword>
<feature type="domain" description="Nephrocystin 3-like N-terminal" evidence="2">
    <location>
        <begin position="194"/>
        <end position="357"/>
    </location>
</feature>
<proteinExistence type="predicted"/>
<dbReference type="Gene3D" id="1.25.40.10">
    <property type="entry name" value="Tetratricopeptide repeat domain"/>
    <property type="match status" value="2"/>
</dbReference>
<dbReference type="AlphaFoldDB" id="A0A165GM73"/>
<evidence type="ECO:0000313" key="4">
    <source>
        <dbReference type="Proteomes" id="UP000076842"/>
    </source>
</evidence>
<dbReference type="STRING" id="1353952.A0A165GM73"/>
<dbReference type="Gene3D" id="3.40.50.300">
    <property type="entry name" value="P-loop containing nucleotide triphosphate hydrolases"/>
    <property type="match status" value="1"/>
</dbReference>
<organism evidence="3 4">
    <name type="scientific">Calocera cornea HHB12733</name>
    <dbReference type="NCBI Taxonomy" id="1353952"/>
    <lineage>
        <taxon>Eukaryota</taxon>
        <taxon>Fungi</taxon>
        <taxon>Dikarya</taxon>
        <taxon>Basidiomycota</taxon>
        <taxon>Agaricomycotina</taxon>
        <taxon>Dacrymycetes</taxon>
        <taxon>Dacrymycetales</taxon>
        <taxon>Dacrymycetaceae</taxon>
        <taxon>Calocera</taxon>
    </lineage>
</organism>
<dbReference type="SUPFAM" id="SSF52540">
    <property type="entry name" value="P-loop containing nucleoside triphosphate hydrolases"/>
    <property type="match status" value="1"/>
</dbReference>
<dbReference type="EMBL" id="KV423953">
    <property type="protein sequence ID" value="KZT58241.1"/>
    <property type="molecule type" value="Genomic_DNA"/>
</dbReference>
<accession>A0A165GM73</accession>
<evidence type="ECO:0000313" key="3">
    <source>
        <dbReference type="EMBL" id="KZT58241.1"/>
    </source>
</evidence>
<keyword evidence="1" id="KW-0677">Repeat</keyword>